<sequence>MILLYGGTFNPIHYGHIIPLQNLANQLKPDRLIYIPCHLPPHKAAPSVSGQDRLEMTRLAVTANKFSCPVDVSDYELLQSGKSYTALTLQHFKSQYPHQKIAFVIGIDSLLSLHTWYEWQHIVETTHLYVLTRPGYVLDVEALHPKISERINDSIHLVNNTEVELASSKLREQLEQLAVTLPPKLDQQIPASVLKYIKDNQLYS</sequence>
<evidence type="ECO:0000256" key="6">
    <source>
        <dbReference type="ARBA" id="ARBA00022695"/>
    </source>
</evidence>
<gene>
    <name evidence="11 13" type="primary">nadD</name>
    <name evidence="13" type="ORF">J1N51_02650</name>
</gene>
<evidence type="ECO:0000259" key="12">
    <source>
        <dbReference type="Pfam" id="PF01467"/>
    </source>
</evidence>
<feature type="domain" description="Cytidyltransferase-like" evidence="12">
    <location>
        <begin position="4"/>
        <end position="172"/>
    </location>
</feature>
<dbReference type="InterPro" id="IPR014729">
    <property type="entry name" value="Rossmann-like_a/b/a_fold"/>
</dbReference>
<evidence type="ECO:0000313" key="14">
    <source>
        <dbReference type="Proteomes" id="UP000682739"/>
    </source>
</evidence>
<dbReference type="EMBL" id="CP072110">
    <property type="protein sequence ID" value="QTH64406.1"/>
    <property type="molecule type" value="Genomic_DNA"/>
</dbReference>
<reference evidence="13" key="1">
    <citation type="submission" date="2021-03" db="EMBL/GenBank/DDBJ databases">
        <title>Description of Psychrosphaera ytuae sp. nov. isolated from deep sea sediment of South China Sea.</title>
        <authorList>
            <person name="Zhang J."/>
            <person name="Xu X.-D."/>
        </authorList>
    </citation>
    <scope>NUCLEOTIDE SEQUENCE</scope>
    <source>
        <strain evidence="13">MTZ26</strain>
    </source>
</reference>
<comment type="catalytic activity">
    <reaction evidence="10 11">
        <text>nicotinate beta-D-ribonucleotide + ATP + H(+) = deamido-NAD(+) + diphosphate</text>
        <dbReference type="Rhea" id="RHEA:22860"/>
        <dbReference type="ChEBI" id="CHEBI:15378"/>
        <dbReference type="ChEBI" id="CHEBI:30616"/>
        <dbReference type="ChEBI" id="CHEBI:33019"/>
        <dbReference type="ChEBI" id="CHEBI:57502"/>
        <dbReference type="ChEBI" id="CHEBI:58437"/>
        <dbReference type="EC" id="2.7.7.18"/>
    </reaction>
</comment>
<keyword evidence="7 11" id="KW-0547">Nucleotide-binding</keyword>
<evidence type="ECO:0000256" key="2">
    <source>
        <dbReference type="ARBA" id="ARBA00005019"/>
    </source>
</evidence>
<dbReference type="CDD" id="cd02165">
    <property type="entry name" value="NMNAT"/>
    <property type="match status" value="1"/>
</dbReference>
<dbReference type="RefSeq" id="WP_208832461.1">
    <property type="nucleotide sequence ID" value="NZ_CP072110.1"/>
</dbReference>
<comment type="function">
    <text evidence="1 11">Catalyzes the reversible adenylation of nicotinate mononucleotide (NaMN) to nicotinic acid adenine dinucleotide (NaAD).</text>
</comment>
<evidence type="ECO:0000256" key="9">
    <source>
        <dbReference type="ARBA" id="ARBA00023027"/>
    </source>
</evidence>
<dbReference type="GO" id="GO:0004515">
    <property type="term" value="F:nicotinate-nucleotide adenylyltransferase activity"/>
    <property type="evidence" value="ECO:0007669"/>
    <property type="project" value="UniProtKB-UniRule"/>
</dbReference>
<dbReference type="AlphaFoldDB" id="A0A975DDK9"/>
<dbReference type="GO" id="GO:0009435">
    <property type="term" value="P:NAD+ biosynthetic process"/>
    <property type="evidence" value="ECO:0007669"/>
    <property type="project" value="UniProtKB-UniRule"/>
</dbReference>
<evidence type="ECO:0000256" key="3">
    <source>
        <dbReference type="ARBA" id="ARBA00009014"/>
    </source>
</evidence>
<name>A0A975DDK9_9GAMM</name>
<dbReference type="PANTHER" id="PTHR39321:SF3">
    <property type="entry name" value="PHOSPHOPANTETHEINE ADENYLYLTRANSFERASE"/>
    <property type="match status" value="1"/>
</dbReference>
<keyword evidence="8 11" id="KW-0067">ATP-binding</keyword>
<proteinExistence type="inferred from homology"/>
<keyword evidence="6 11" id="KW-0548">Nucleotidyltransferase</keyword>
<dbReference type="KEGG" id="psym:J1N51_02650"/>
<keyword evidence="5 11" id="KW-0808">Transferase</keyword>
<evidence type="ECO:0000256" key="4">
    <source>
        <dbReference type="ARBA" id="ARBA00022642"/>
    </source>
</evidence>
<evidence type="ECO:0000313" key="13">
    <source>
        <dbReference type="EMBL" id="QTH64406.1"/>
    </source>
</evidence>
<dbReference type="GO" id="GO:0005524">
    <property type="term" value="F:ATP binding"/>
    <property type="evidence" value="ECO:0007669"/>
    <property type="project" value="UniProtKB-KW"/>
</dbReference>
<dbReference type="NCBIfam" id="TIGR00125">
    <property type="entry name" value="cyt_tran_rel"/>
    <property type="match status" value="1"/>
</dbReference>
<dbReference type="InterPro" id="IPR005248">
    <property type="entry name" value="NadD/NMNAT"/>
</dbReference>
<dbReference type="NCBIfam" id="TIGR00482">
    <property type="entry name" value="nicotinate (nicotinamide) nucleotide adenylyltransferase"/>
    <property type="match status" value="1"/>
</dbReference>
<evidence type="ECO:0000256" key="7">
    <source>
        <dbReference type="ARBA" id="ARBA00022741"/>
    </source>
</evidence>
<dbReference type="PANTHER" id="PTHR39321">
    <property type="entry name" value="NICOTINATE-NUCLEOTIDE ADENYLYLTRANSFERASE-RELATED"/>
    <property type="match status" value="1"/>
</dbReference>
<dbReference type="Pfam" id="PF01467">
    <property type="entry name" value="CTP_transf_like"/>
    <property type="match status" value="1"/>
</dbReference>
<keyword evidence="9 11" id="KW-0520">NAD</keyword>
<dbReference type="InterPro" id="IPR004821">
    <property type="entry name" value="Cyt_trans-like"/>
</dbReference>
<dbReference type="HAMAP" id="MF_00244">
    <property type="entry name" value="NaMN_adenylyltr"/>
    <property type="match status" value="1"/>
</dbReference>
<keyword evidence="14" id="KW-1185">Reference proteome</keyword>
<protein>
    <recommendedName>
        <fullName evidence="11">Probable nicotinate-nucleotide adenylyltransferase</fullName>
        <ecNumber evidence="11">2.7.7.18</ecNumber>
    </recommendedName>
    <alternativeName>
        <fullName evidence="11">Deamido-NAD(+) diphosphorylase</fullName>
    </alternativeName>
    <alternativeName>
        <fullName evidence="11">Deamido-NAD(+) pyrophosphorylase</fullName>
    </alternativeName>
    <alternativeName>
        <fullName evidence="11">Nicotinate mononucleotide adenylyltransferase</fullName>
        <shortName evidence="11">NaMN adenylyltransferase</shortName>
    </alternativeName>
</protein>
<comment type="pathway">
    <text evidence="2 11">Cofactor biosynthesis; NAD(+) biosynthesis; deamido-NAD(+) from nicotinate D-ribonucleotide: step 1/1.</text>
</comment>
<dbReference type="SUPFAM" id="SSF52374">
    <property type="entry name" value="Nucleotidylyl transferase"/>
    <property type="match status" value="1"/>
</dbReference>
<dbReference type="Gene3D" id="3.40.50.620">
    <property type="entry name" value="HUPs"/>
    <property type="match status" value="1"/>
</dbReference>
<evidence type="ECO:0000256" key="1">
    <source>
        <dbReference type="ARBA" id="ARBA00002324"/>
    </source>
</evidence>
<evidence type="ECO:0000256" key="8">
    <source>
        <dbReference type="ARBA" id="ARBA00022840"/>
    </source>
</evidence>
<evidence type="ECO:0000256" key="10">
    <source>
        <dbReference type="ARBA" id="ARBA00048721"/>
    </source>
</evidence>
<dbReference type="Proteomes" id="UP000682739">
    <property type="component" value="Chromosome"/>
</dbReference>
<evidence type="ECO:0000256" key="11">
    <source>
        <dbReference type="HAMAP-Rule" id="MF_00244"/>
    </source>
</evidence>
<dbReference type="EC" id="2.7.7.18" evidence="11"/>
<keyword evidence="4 11" id="KW-0662">Pyridine nucleotide biosynthesis</keyword>
<comment type="similarity">
    <text evidence="3 11">Belongs to the NadD family.</text>
</comment>
<evidence type="ECO:0000256" key="5">
    <source>
        <dbReference type="ARBA" id="ARBA00022679"/>
    </source>
</evidence>
<organism evidence="13 14">
    <name type="scientific">Psychrosphaera ytuae</name>
    <dbReference type="NCBI Taxonomy" id="2820710"/>
    <lineage>
        <taxon>Bacteria</taxon>
        <taxon>Pseudomonadati</taxon>
        <taxon>Pseudomonadota</taxon>
        <taxon>Gammaproteobacteria</taxon>
        <taxon>Alteromonadales</taxon>
        <taxon>Pseudoalteromonadaceae</taxon>
        <taxon>Psychrosphaera</taxon>
    </lineage>
</organism>
<accession>A0A975DDK9</accession>